<keyword evidence="5 8" id="KW-0328">Glycosyltransferase</keyword>
<dbReference type="PANTHER" id="PTHR46039:SF2">
    <property type="entry name" value="SUCROSE-PHOSPHATE SYNTHASE 1"/>
    <property type="match status" value="1"/>
</dbReference>
<keyword evidence="14" id="KW-1185">Reference proteome</keyword>
<evidence type="ECO:0000256" key="8">
    <source>
        <dbReference type="RuleBase" id="RU368006"/>
    </source>
</evidence>
<evidence type="ECO:0000256" key="4">
    <source>
        <dbReference type="ARBA" id="ARBA00012536"/>
    </source>
</evidence>
<evidence type="ECO:0000256" key="9">
    <source>
        <dbReference type="SAM" id="MobiDB-lite"/>
    </source>
</evidence>
<evidence type="ECO:0000313" key="14">
    <source>
        <dbReference type="Proteomes" id="UP000886520"/>
    </source>
</evidence>
<dbReference type="GO" id="GO:0046524">
    <property type="term" value="F:sucrose-phosphate synthase activity"/>
    <property type="evidence" value="ECO:0007669"/>
    <property type="project" value="UniProtKB-UniRule"/>
</dbReference>
<comment type="catalytic activity">
    <reaction evidence="7 8">
        <text>beta-D-fructose 6-phosphate + UDP-alpha-D-glucose = sucrose 6(F)-phosphate + UDP + H(+)</text>
        <dbReference type="Rhea" id="RHEA:22172"/>
        <dbReference type="ChEBI" id="CHEBI:15378"/>
        <dbReference type="ChEBI" id="CHEBI:57634"/>
        <dbReference type="ChEBI" id="CHEBI:57723"/>
        <dbReference type="ChEBI" id="CHEBI:58223"/>
        <dbReference type="ChEBI" id="CHEBI:58885"/>
        <dbReference type="EC" id="2.4.1.14"/>
    </reaction>
</comment>
<comment type="pathway">
    <text evidence="1 8">Glycan biosynthesis; sucrose biosynthesis; sucrose from D-fructose 6-phosphate and UDP-alpha-D-glucose: step 1/2.</text>
</comment>
<keyword evidence="6 8" id="KW-0808">Transferase</keyword>
<feature type="compositionally biased region" description="Basic and acidic residues" evidence="9">
    <location>
        <begin position="107"/>
        <end position="118"/>
    </location>
</feature>
<evidence type="ECO:0000256" key="1">
    <source>
        <dbReference type="ARBA" id="ARBA00005027"/>
    </source>
</evidence>
<feature type="domain" description="Sucrose synthase first GT-B" evidence="11">
    <location>
        <begin position="161"/>
        <end position="427"/>
    </location>
</feature>
<comment type="caution">
    <text evidence="13">The sequence shown here is derived from an EMBL/GenBank/DDBJ whole genome shotgun (WGS) entry which is preliminary data.</text>
</comment>
<dbReference type="Proteomes" id="UP000886520">
    <property type="component" value="Chromosome 10"/>
</dbReference>
<name>A0A9D4UVN7_ADICA</name>
<dbReference type="InterPro" id="IPR001296">
    <property type="entry name" value="Glyco_trans_1"/>
</dbReference>
<dbReference type="Pfam" id="PF00862">
    <property type="entry name" value="GT-B_Sucrose_synth"/>
    <property type="match status" value="1"/>
</dbReference>
<sequence>MAGNEWINGYLEAILDAGSAAEPHHRSPIPAPIAESNIFNPTKYFVEEVVGGFDESDIHRSWLKATATKNVHERNIRLENMCWRIWHLARKKKQIEWEHAQRLAKRRLEREQAHKDATEDISDFSEGEKSDPALVESRMPRASSVDYMEAWAEQHKEKKLYIILISLHGLVRGEDMELGRDSDTGGQVKYVVELARALALMPQVYRVDLLTRQICSPEVNWIYGEPTEQLTHRNYRNEEQELGESSGAYIVRIPFGPRECYLRKELLWPYIQEFVDGALAHVCNMSKVLGEQVGNGELVWPHVVHGHYADAAHAAAMLSGALNVPMVTTGHSLGRNKLEQLLKQGRQSKEDINATYKIMRRIEAEELSLDASELVITSTKQEIDEQWGLYDGFNAHIARYLRAKTKHGVSCNGHYFPRMVVIPPGMEFNQTIEPDSGDAADDFDAVGDVPSLQEEPPIWTEIMRFFTNPRKPMILALARPDSKKNMTTLVKAFGESRPLRELANLTLIMGNRDDIDGMSSGNAAVLTTILKLIDKYDLYGLVAYPKHHKQAEVSDIYRLAAKTKGVFVNPALVEPFGLTLIEAAANGLPTVATRNGGPVDIHRVLKNGSLVDPHNHEDIADALLKLLADKQYWTECQRNGLKNIYLYSWPEHCKMYLSRIALCRMRHPKWRNEEFSDVDSDSQEDSLRDVNDLKISFDGDRASLDGSIDIGELLASEGNKVEEKSSADSSENLRPIPYKKVLLNSNSIRTPAVRRRKRLITIAVDSYDAAEFVSVVKHIFEATRSKLTFRGAGYILSSSLKLHEILKMLDSGGISTYEFDAFVCSSGSELFYPSVSTGDDTGNSNELQFCVDSDYEAHIAYRWHRDILRRSIAKWSAATNQQLCEALDEEDKGCTHHCLAYTAKNASMCLKVDEFRKRLRNQGLRCHVIYCQNSSRLHIIPLLASRAQALRYLFVRWGLDISNVLVFVGERGDTDYEGLLSGTHRTMVLKGSVKLGSENLLRSTGSYQREDVVPIDSPRIVYTKNSYGPDEISSALAELI</sequence>
<evidence type="ECO:0000256" key="3">
    <source>
        <dbReference type="ARBA" id="ARBA00011774"/>
    </source>
</evidence>
<evidence type="ECO:0000259" key="10">
    <source>
        <dbReference type="Pfam" id="PF00534"/>
    </source>
</evidence>
<evidence type="ECO:0000313" key="13">
    <source>
        <dbReference type="EMBL" id="KAI5074307.1"/>
    </source>
</evidence>
<dbReference type="InterPro" id="IPR012819">
    <property type="entry name" value="SPS_pln"/>
</dbReference>
<dbReference type="Pfam" id="PF00534">
    <property type="entry name" value="Glycos_transf_1"/>
    <property type="match status" value="1"/>
</dbReference>
<comment type="subunit">
    <text evidence="3 8">Homodimer or homotetramer.</text>
</comment>
<evidence type="ECO:0000259" key="12">
    <source>
        <dbReference type="Pfam" id="PF05116"/>
    </source>
</evidence>
<evidence type="ECO:0000256" key="6">
    <source>
        <dbReference type="ARBA" id="ARBA00022679"/>
    </source>
</evidence>
<dbReference type="GO" id="GO:0005986">
    <property type="term" value="P:sucrose biosynthetic process"/>
    <property type="evidence" value="ECO:0007669"/>
    <property type="project" value="UniProtKB-UniRule"/>
</dbReference>
<dbReference type="InterPro" id="IPR035659">
    <property type="entry name" value="SPS_C"/>
</dbReference>
<comment type="similarity">
    <text evidence="2 8">Belongs to the glycosyltransferase 1 family.</text>
</comment>
<dbReference type="CDD" id="cd16419">
    <property type="entry name" value="HAD_SPS"/>
    <property type="match status" value="1"/>
</dbReference>
<dbReference type="InterPro" id="IPR006380">
    <property type="entry name" value="SPP-like_dom"/>
</dbReference>
<proteinExistence type="inferred from homology"/>
<dbReference type="Pfam" id="PF05116">
    <property type="entry name" value="S6PP"/>
    <property type="match status" value="1"/>
</dbReference>
<gene>
    <name evidence="13" type="ORF">GOP47_0010268</name>
</gene>
<dbReference type="InterPro" id="IPR023214">
    <property type="entry name" value="HAD_sf"/>
</dbReference>
<dbReference type="EC" id="2.4.1.14" evidence="4 8"/>
<dbReference type="Gene3D" id="3.40.50.2000">
    <property type="entry name" value="Glycogen Phosphorylase B"/>
    <property type="match status" value="2"/>
</dbReference>
<evidence type="ECO:0000256" key="5">
    <source>
        <dbReference type="ARBA" id="ARBA00022676"/>
    </source>
</evidence>
<dbReference type="PANTHER" id="PTHR46039">
    <property type="entry name" value="SUCROSE-PHOSPHATE SYNTHASE 3-RELATED"/>
    <property type="match status" value="1"/>
</dbReference>
<dbReference type="Gene3D" id="3.40.50.1000">
    <property type="entry name" value="HAD superfamily/HAD-like"/>
    <property type="match status" value="1"/>
</dbReference>
<accession>A0A9D4UVN7</accession>
<dbReference type="EMBL" id="JABFUD020000010">
    <property type="protein sequence ID" value="KAI5074307.1"/>
    <property type="molecule type" value="Genomic_DNA"/>
</dbReference>
<dbReference type="SUPFAM" id="SSF53756">
    <property type="entry name" value="UDP-Glycosyltransferase/glycogen phosphorylase"/>
    <property type="match status" value="1"/>
</dbReference>
<feature type="region of interest" description="Disordered" evidence="9">
    <location>
        <begin position="107"/>
        <end position="136"/>
    </location>
</feature>
<dbReference type="AlphaFoldDB" id="A0A9D4UVN7"/>
<evidence type="ECO:0000256" key="7">
    <source>
        <dbReference type="ARBA" id="ARBA00047471"/>
    </source>
</evidence>
<feature type="domain" description="Sucrose phosphatase-like" evidence="12">
    <location>
        <begin position="849"/>
        <end position="975"/>
    </location>
</feature>
<evidence type="ECO:0000259" key="11">
    <source>
        <dbReference type="Pfam" id="PF00862"/>
    </source>
</evidence>
<feature type="domain" description="Glycosyl transferase family 1" evidence="10">
    <location>
        <begin position="467"/>
        <end position="640"/>
    </location>
</feature>
<protein>
    <recommendedName>
        <fullName evidence="4 8">Sucrose-phosphate synthase</fullName>
        <ecNumber evidence="4 8">2.4.1.14</ecNumber>
    </recommendedName>
</protein>
<evidence type="ECO:0000256" key="2">
    <source>
        <dbReference type="ARBA" id="ARBA00006530"/>
    </source>
</evidence>
<comment type="function">
    <text evidence="8">Plays a role in photosynthetic sucrose synthesis by catalyzing the rate-limiting step of sucrose biosynthesis from UDP-glucose and fructose- 6-phosphate. Involved in the regulation of carbon partitioning in the leaves of plants. May regulate the synthesis of sucrose and therefore play a major role as a limiting factor in the export of photoassimilates out of the leaf. Plays a role for sucrose availability that is essential for plant growth and fiber elongation.</text>
</comment>
<dbReference type="InterPro" id="IPR044161">
    <property type="entry name" value="SPS"/>
</dbReference>
<reference evidence="13" key="1">
    <citation type="submission" date="2021-01" db="EMBL/GenBank/DDBJ databases">
        <title>Adiantum capillus-veneris genome.</title>
        <authorList>
            <person name="Fang Y."/>
            <person name="Liao Q."/>
        </authorList>
    </citation>
    <scope>NUCLEOTIDE SEQUENCE</scope>
    <source>
        <strain evidence="13">H3</strain>
        <tissue evidence="13">Leaf</tissue>
    </source>
</reference>
<dbReference type="OrthoDB" id="512920at2759"/>
<dbReference type="InterPro" id="IPR000368">
    <property type="entry name" value="Sucrose_synth_GT-B1"/>
</dbReference>
<dbReference type="Gene3D" id="3.90.1070.10">
    <property type="match status" value="1"/>
</dbReference>
<dbReference type="NCBIfam" id="TIGR02468">
    <property type="entry name" value="sucrsPsyn_pln"/>
    <property type="match status" value="1"/>
</dbReference>
<organism evidence="13 14">
    <name type="scientific">Adiantum capillus-veneris</name>
    <name type="common">Maidenhair fern</name>
    <dbReference type="NCBI Taxonomy" id="13818"/>
    <lineage>
        <taxon>Eukaryota</taxon>
        <taxon>Viridiplantae</taxon>
        <taxon>Streptophyta</taxon>
        <taxon>Embryophyta</taxon>
        <taxon>Tracheophyta</taxon>
        <taxon>Polypodiopsida</taxon>
        <taxon>Polypodiidae</taxon>
        <taxon>Polypodiales</taxon>
        <taxon>Pteridineae</taxon>
        <taxon>Pteridaceae</taxon>
        <taxon>Vittarioideae</taxon>
        <taxon>Adiantum</taxon>
    </lineage>
</organism>